<dbReference type="RefSeq" id="WP_013187140.1">
    <property type="nucleotide sequence ID" value="NC_014230.1"/>
</dbReference>
<dbReference type="OrthoDB" id="823362at2"/>
<organism evidence="1 2">
    <name type="scientific">Croceibacter atlanticus (strain ATCC BAA-628 / JCM 21780 / CIP 108009 / IAM 15332 / KCTC 12090 / HTCC2559)</name>
    <dbReference type="NCBI Taxonomy" id="216432"/>
    <lineage>
        <taxon>Bacteria</taxon>
        <taxon>Pseudomonadati</taxon>
        <taxon>Bacteroidota</taxon>
        <taxon>Flavobacteriia</taxon>
        <taxon>Flavobacteriales</taxon>
        <taxon>Flavobacteriaceae</taxon>
        <taxon>Croceibacter</taxon>
    </lineage>
</organism>
<dbReference type="STRING" id="216432.CA2559_06915"/>
<proteinExistence type="predicted"/>
<gene>
    <name evidence="1" type="ordered locus">CA2559_06915</name>
</gene>
<sequence length="208" mass="25100">MRLFFIIIFYTGLTFGQQKPIVFYNEVGEEINQLEFLRSKDYSENLDLYFENDTTQIGILITRQKFGHLDKKTFVNFKSYLSNISDKQIDSSQNIVINYLTPLPKKVDNIKSKSSWNVLEKHYLRKLHKIADINQFWITSPKSDNLNFYHNNKINWISDKDNLFKNLFFPYDVRYGNFILIKPDGRYYYYLGEHSKYKIWEKAEKFFK</sequence>
<evidence type="ECO:0000313" key="1">
    <source>
        <dbReference type="EMBL" id="EAP88472.1"/>
    </source>
</evidence>
<dbReference type="eggNOG" id="ENOG5032TRZ">
    <property type="taxonomic scope" value="Bacteria"/>
</dbReference>
<dbReference type="HOGENOM" id="CLU_1319245_0_0_10"/>
<dbReference type="EMBL" id="CP002046">
    <property type="protein sequence ID" value="EAP88472.1"/>
    <property type="molecule type" value="Genomic_DNA"/>
</dbReference>
<dbReference type="GeneID" id="89453158"/>
<reference evidence="1 2" key="1">
    <citation type="journal article" date="2010" name="J. Bacteriol.">
        <title>The complete genome sequence of Croceibacter atlanticus HTCC2559T.</title>
        <authorList>
            <person name="Oh H.M."/>
            <person name="Kang I."/>
            <person name="Ferriera S."/>
            <person name="Giovannoni S.J."/>
            <person name="Cho J.C."/>
        </authorList>
    </citation>
    <scope>NUCLEOTIDE SEQUENCE [LARGE SCALE GENOMIC DNA]</scope>
    <source>
        <strain evidence="2">ATCC BAA-628 / HTCC2559 / KCTC 12090</strain>
    </source>
</reference>
<dbReference type="KEGG" id="cat:CA2559_06915"/>
<keyword evidence="2" id="KW-1185">Reference proteome</keyword>
<name>A3U8A5_CROAH</name>
<dbReference type="AlphaFoldDB" id="A3U8A5"/>
<evidence type="ECO:0000313" key="2">
    <source>
        <dbReference type="Proteomes" id="UP000002297"/>
    </source>
</evidence>
<accession>A3U8A5</accession>
<dbReference type="Proteomes" id="UP000002297">
    <property type="component" value="Chromosome"/>
</dbReference>
<protein>
    <submittedName>
        <fullName evidence="1">Uncharacterized protein</fullName>
    </submittedName>
</protein>